<comment type="caution">
    <text evidence="1">The sequence shown here is derived from an EMBL/GenBank/DDBJ whole genome shotgun (WGS) entry which is preliminary data.</text>
</comment>
<evidence type="ECO:0000313" key="1">
    <source>
        <dbReference type="EMBL" id="KAK6190844.1"/>
    </source>
</evidence>
<accession>A0AAN8KCK8</accession>
<dbReference type="EMBL" id="JAZGQO010000002">
    <property type="protein sequence ID" value="KAK6190844.1"/>
    <property type="molecule type" value="Genomic_DNA"/>
</dbReference>
<evidence type="ECO:0000313" key="2">
    <source>
        <dbReference type="Proteomes" id="UP001347796"/>
    </source>
</evidence>
<name>A0AAN8KCK8_PATCE</name>
<keyword evidence="2" id="KW-1185">Reference proteome</keyword>
<dbReference type="Proteomes" id="UP001347796">
    <property type="component" value="Unassembled WGS sequence"/>
</dbReference>
<reference evidence="1 2" key="1">
    <citation type="submission" date="2024-01" db="EMBL/GenBank/DDBJ databases">
        <title>The genome of the rayed Mediterranean limpet Patella caerulea (Linnaeus, 1758).</title>
        <authorList>
            <person name="Anh-Thu Weber A."/>
            <person name="Halstead-Nussloch G."/>
        </authorList>
    </citation>
    <scope>NUCLEOTIDE SEQUENCE [LARGE SCALE GENOMIC DNA]</scope>
    <source>
        <strain evidence="1">AATW-2023a</strain>
        <tissue evidence="1">Whole specimen</tissue>
    </source>
</reference>
<proteinExistence type="predicted"/>
<sequence length="87" mass="10020">MATLLAAADGNCISLFIIQHEVINIHQKLQAHLRLLEEMQRELRQENTFVQVCMEKLENMGGDVLVWSPWQGKITLMNQKNASLYSH</sequence>
<dbReference type="AlphaFoldDB" id="A0AAN8KCK8"/>
<gene>
    <name evidence="1" type="ORF">SNE40_002621</name>
</gene>
<protein>
    <submittedName>
        <fullName evidence="1">Uncharacterized protein</fullName>
    </submittedName>
</protein>
<organism evidence="1 2">
    <name type="scientific">Patella caerulea</name>
    <name type="common">Rayed Mediterranean limpet</name>
    <dbReference type="NCBI Taxonomy" id="87958"/>
    <lineage>
        <taxon>Eukaryota</taxon>
        <taxon>Metazoa</taxon>
        <taxon>Spiralia</taxon>
        <taxon>Lophotrochozoa</taxon>
        <taxon>Mollusca</taxon>
        <taxon>Gastropoda</taxon>
        <taxon>Patellogastropoda</taxon>
        <taxon>Patelloidea</taxon>
        <taxon>Patellidae</taxon>
        <taxon>Patella</taxon>
    </lineage>
</organism>